<sequence>MEACTVPRVMALTSAASSTGRREGGPAEYPAGVDGVVADGVCPSALPPFLVSAAGPSTARIGVTAVIGFPLLRMAGGLMGRPGTLDNLIGQVRCGGPSVGWDFGWACG</sequence>
<proteinExistence type="predicted"/>
<evidence type="ECO:0000313" key="2">
    <source>
        <dbReference type="Proteomes" id="UP000643279"/>
    </source>
</evidence>
<dbReference type="EMBL" id="BMFW01000014">
    <property type="protein sequence ID" value="GGH97749.1"/>
    <property type="molecule type" value="Genomic_DNA"/>
</dbReference>
<organism evidence="1 2">
    <name type="scientific">Arthrobacter liuii</name>
    <dbReference type="NCBI Taxonomy" id="1476996"/>
    <lineage>
        <taxon>Bacteria</taxon>
        <taxon>Bacillati</taxon>
        <taxon>Actinomycetota</taxon>
        <taxon>Actinomycetes</taxon>
        <taxon>Micrococcales</taxon>
        <taxon>Micrococcaceae</taxon>
        <taxon>Arthrobacter</taxon>
    </lineage>
</organism>
<evidence type="ECO:0000313" key="1">
    <source>
        <dbReference type="EMBL" id="GGH97749.1"/>
    </source>
</evidence>
<name>A0ABQ2AXA7_9MICC</name>
<dbReference type="Proteomes" id="UP000643279">
    <property type="component" value="Unassembled WGS sequence"/>
</dbReference>
<accession>A0ABQ2AXA7</accession>
<keyword evidence="2" id="KW-1185">Reference proteome</keyword>
<protein>
    <submittedName>
        <fullName evidence="1">Uncharacterized protein</fullName>
    </submittedName>
</protein>
<reference evidence="2" key="1">
    <citation type="journal article" date="2019" name="Int. J. Syst. Evol. Microbiol.">
        <title>The Global Catalogue of Microorganisms (GCM) 10K type strain sequencing project: providing services to taxonomists for standard genome sequencing and annotation.</title>
        <authorList>
            <consortium name="The Broad Institute Genomics Platform"/>
            <consortium name="The Broad Institute Genome Sequencing Center for Infectious Disease"/>
            <person name="Wu L."/>
            <person name="Ma J."/>
        </authorList>
    </citation>
    <scope>NUCLEOTIDE SEQUENCE [LARGE SCALE GENOMIC DNA]</scope>
    <source>
        <strain evidence="2">CGMCC 1.12778</strain>
    </source>
</reference>
<comment type="caution">
    <text evidence="1">The sequence shown here is derived from an EMBL/GenBank/DDBJ whole genome shotgun (WGS) entry which is preliminary data.</text>
</comment>
<gene>
    <name evidence="1" type="ORF">GCM10007170_28710</name>
</gene>